<gene>
    <name evidence="1" type="ORF">RFB13_06825</name>
</gene>
<dbReference type="RefSeq" id="WP_309206135.1">
    <property type="nucleotide sequence ID" value="NZ_CP133586.1"/>
</dbReference>
<reference evidence="1 2" key="1">
    <citation type="submission" date="2023-08" db="EMBL/GenBank/DDBJ databases">
        <title>Complete Genome and Methylome dissection of Serratia fonticola NEB369.</title>
        <authorList>
            <person name="Fomenkov A."/>
            <person name="Roberts R.D."/>
        </authorList>
    </citation>
    <scope>NUCLEOTIDE SEQUENCE [LARGE SCALE GENOMIC DNA]</scope>
    <source>
        <strain evidence="1 2">NEB369</strain>
    </source>
</reference>
<sequence length="165" mass="18374">MDSILAGALIGGSFAIAGSIVTAVATFRINKANDKIKLITSKKEELYTACERLKSNIFKNYHFVSNAIHGVTTTGNEGIKDNLHSSAHVKLLVALYFQELKDDLAKIETCKDSFGTYYLHVLDIPMNMRTVQNISKQFVLEAREKYLETVEAIQALQDKLTTSQD</sequence>
<accession>A0ABY9PV88</accession>
<name>A0ABY9PV88_SERFO</name>
<evidence type="ECO:0008006" key="3">
    <source>
        <dbReference type="Google" id="ProtNLM"/>
    </source>
</evidence>
<protein>
    <recommendedName>
        <fullName evidence="3">DUF4760 domain-containing protein</fullName>
    </recommendedName>
</protein>
<keyword evidence="2" id="KW-1185">Reference proteome</keyword>
<proteinExistence type="predicted"/>
<evidence type="ECO:0000313" key="1">
    <source>
        <dbReference type="EMBL" id="WMT16036.1"/>
    </source>
</evidence>
<evidence type="ECO:0000313" key="2">
    <source>
        <dbReference type="Proteomes" id="UP001235341"/>
    </source>
</evidence>
<dbReference type="Proteomes" id="UP001235341">
    <property type="component" value="Chromosome"/>
</dbReference>
<organism evidence="1 2">
    <name type="scientific">Serratia fonticola</name>
    <dbReference type="NCBI Taxonomy" id="47917"/>
    <lineage>
        <taxon>Bacteria</taxon>
        <taxon>Pseudomonadati</taxon>
        <taxon>Pseudomonadota</taxon>
        <taxon>Gammaproteobacteria</taxon>
        <taxon>Enterobacterales</taxon>
        <taxon>Yersiniaceae</taxon>
        <taxon>Serratia</taxon>
    </lineage>
</organism>
<dbReference type="EMBL" id="CP133586">
    <property type="protein sequence ID" value="WMT16036.1"/>
    <property type="molecule type" value="Genomic_DNA"/>
</dbReference>